<dbReference type="PANTHER" id="PTHR35005">
    <property type="entry name" value="3-DEHYDRO-SCYLLO-INOSOSE HYDROLASE"/>
    <property type="match status" value="1"/>
</dbReference>
<dbReference type="InterPro" id="IPR003785">
    <property type="entry name" value="Creatininase/forma_Hydrolase"/>
</dbReference>
<comment type="cofactor">
    <cofactor evidence="1">
        <name>Zn(2+)</name>
        <dbReference type="ChEBI" id="CHEBI:29105"/>
    </cofactor>
</comment>
<keyword evidence="6" id="KW-1185">Reference proteome</keyword>
<gene>
    <name evidence="5" type="ORF">SAMN05443636_0653</name>
</gene>
<dbReference type="InterPro" id="IPR024087">
    <property type="entry name" value="Creatininase-like_sf"/>
</dbReference>
<sequence length="255" mass="26923">MRLLHEETAASAGEAFDDGVEVAILPTGSVEQHGPALPLGTDFLAAEAVARGIDRDDAVVLPTVPVGVSAHHRQFDGTLWAEPETFEDYVGEIAASVASHGVRKLVFCNGHGGNGDALRRAARRLRGDQIAYAAPWNWWSSLGGLDEELFDQSGIGHADAMETSMVAHLADDLVREALLSEAEAGAADSWGKTIHGAAVGFDTADFSESGAVGTPTEGTAEKGRKLYEQATSELDALVGWLAEQPFDALAPEPHR</sequence>
<organism evidence="5 6">
    <name type="scientific">Halobaculum gomorrense</name>
    <dbReference type="NCBI Taxonomy" id="43928"/>
    <lineage>
        <taxon>Archaea</taxon>
        <taxon>Methanobacteriati</taxon>
        <taxon>Methanobacteriota</taxon>
        <taxon>Stenosarchaea group</taxon>
        <taxon>Halobacteria</taxon>
        <taxon>Halobacteriales</taxon>
        <taxon>Haloferacaceae</taxon>
        <taxon>Halobaculum</taxon>
    </lineage>
</organism>
<dbReference type="Pfam" id="PF02633">
    <property type="entry name" value="Creatininase"/>
    <property type="match status" value="1"/>
</dbReference>
<dbReference type="GO" id="GO:0009231">
    <property type="term" value="P:riboflavin biosynthetic process"/>
    <property type="evidence" value="ECO:0007669"/>
    <property type="project" value="TreeGrafter"/>
</dbReference>
<dbReference type="EMBL" id="FQWV01000001">
    <property type="protein sequence ID" value="SHG56597.1"/>
    <property type="molecule type" value="Genomic_DNA"/>
</dbReference>
<evidence type="ECO:0000256" key="4">
    <source>
        <dbReference type="ARBA" id="ARBA00022833"/>
    </source>
</evidence>
<evidence type="ECO:0000256" key="1">
    <source>
        <dbReference type="ARBA" id="ARBA00001947"/>
    </source>
</evidence>
<dbReference type="RefSeq" id="WP_073306931.1">
    <property type="nucleotide sequence ID" value="NZ_FQWV01000001.1"/>
</dbReference>
<dbReference type="STRING" id="43928.SAMN05443636_0653"/>
<dbReference type="PANTHER" id="PTHR35005:SF1">
    <property type="entry name" value="2-AMINO-5-FORMYLAMINO-6-RIBOSYLAMINOPYRIMIDIN-4(3H)-ONE 5'-MONOPHOSPHATE DEFORMYLASE"/>
    <property type="match status" value="1"/>
</dbReference>
<keyword evidence="2" id="KW-0479">Metal-binding</keyword>
<dbReference type="SUPFAM" id="SSF102215">
    <property type="entry name" value="Creatininase"/>
    <property type="match status" value="1"/>
</dbReference>
<dbReference type="OrthoDB" id="46121at2157"/>
<dbReference type="GO" id="GO:0046872">
    <property type="term" value="F:metal ion binding"/>
    <property type="evidence" value="ECO:0007669"/>
    <property type="project" value="UniProtKB-KW"/>
</dbReference>
<keyword evidence="3 5" id="KW-0378">Hydrolase</keyword>
<proteinExistence type="predicted"/>
<dbReference type="Gene3D" id="3.40.50.10310">
    <property type="entry name" value="Creatininase"/>
    <property type="match status" value="1"/>
</dbReference>
<evidence type="ECO:0000313" key="6">
    <source>
        <dbReference type="Proteomes" id="UP000184357"/>
    </source>
</evidence>
<protein>
    <submittedName>
        <fullName evidence="5">Creatinine amidohydrolase</fullName>
    </submittedName>
</protein>
<name>A0A1M5KUZ7_9EURY</name>
<dbReference type="GO" id="GO:0016811">
    <property type="term" value="F:hydrolase activity, acting on carbon-nitrogen (but not peptide) bonds, in linear amides"/>
    <property type="evidence" value="ECO:0007669"/>
    <property type="project" value="TreeGrafter"/>
</dbReference>
<dbReference type="Proteomes" id="UP000184357">
    <property type="component" value="Unassembled WGS sequence"/>
</dbReference>
<reference evidence="5 6" key="1">
    <citation type="submission" date="2016-11" db="EMBL/GenBank/DDBJ databases">
        <authorList>
            <person name="Jaros S."/>
            <person name="Januszkiewicz K."/>
            <person name="Wedrychowicz H."/>
        </authorList>
    </citation>
    <scope>NUCLEOTIDE SEQUENCE [LARGE SCALE GENOMIC DNA]</scope>
    <source>
        <strain evidence="5 6">DSM 9297</strain>
    </source>
</reference>
<evidence type="ECO:0000256" key="3">
    <source>
        <dbReference type="ARBA" id="ARBA00022801"/>
    </source>
</evidence>
<evidence type="ECO:0000313" key="5">
    <source>
        <dbReference type="EMBL" id="SHG56597.1"/>
    </source>
</evidence>
<dbReference type="AlphaFoldDB" id="A0A1M5KUZ7"/>
<keyword evidence="4" id="KW-0862">Zinc</keyword>
<evidence type="ECO:0000256" key="2">
    <source>
        <dbReference type="ARBA" id="ARBA00022723"/>
    </source>
</evidence>
<accession>A0A1M5KUZ7</accession>